<organism evidence="3 4">
    <name type="scientific">Trichoglossum hirsutum</name>
    <dbReference type="NCBI Taxonomy" id="265104"/>
    <lineage>
        <taxon>Eukaryota</taxon>
        <taxon>Fungi</taxon>
        <taxon>Dikarya</taxon>
        <taxon>Ascomycota</taxon>
        <taxon>Pezizomycotina</taxon>
        <taxon>Geoglossomycetes</taxon>
        <taxon>Geoglossales</taxon>
        <taxon>Geoglossaceae</taxon>
        <taxon>Trichoglossum</taxon>
    </lineage>
</organism>
<feature type="domain" description="HNH nuclease" evidence="2">
    <location>
        <begin position="8"/>
        <end position="97"/>
    </location>
</feature>
<evidence type="ECO:0000313" key="4">
    <source>
        <dbReference type="Proteomes" id="UP000750711"/>
    </source>
</evidence>
<gene>
    <name evidence="3" type="ORF">GP486_001999</name>
</gene>
<proteinExistence type="predicted"/>
<feature type="region of interest" description="Disordered" evidence="1">
    <location>
        <begin position="218"/>
        <end position="274"/>
    </location>
</feature>
<dbReference type="EMBL" id="JAGHQM010000204">
    <property type="protein sequence ID" value="KAH0563424.1"/>
    <property type="molecule type" value="Genomic_DNA"/>
</dbReference>
<protein>
    <recommendedName>
        <fullName evidence="2">HNH nuclease domain-containing protein</fullName>
    </recommendedName>
</protein>
<dbReference type="Pfam" id="PF13391">
    <property type="entry name" value="HNH_2"/>
    <property type="match status" value="1"/>
</dbReference>
<comment type="caution">
    <text evidence="3">The sequence shown here is derived from an EMBL/GenBank/DDBJ whole genome shotgun (WGS) entry which is preliminary data.</text>
</comment>
<reference evidence="3" key="1">
    <citation type="submission" date="2021-03" db="EMBL/GenBank/DDBJ databases">
        <title>Comparative genomics and phylogenomic investigation of the class Geoglossomycetes provide insights into ecological specialization and systematics.</title>
        <authorList>
            <person name="Melie T."/>
            <person name="Pirro S."/>
            <person name="Miller A.N."/>
            <person name="Quandt A."/>
        </authorList>
    </citation>
    <scope>NUCLEOTIDE SEQUENCE</scope>
    <source>
        <strain evidence="3">CAQ_001_2017</strain>
    </source>
</reference>
<dbReference type="Proteomes" id="UP000750711">
    <property type="component" value="Unassembled WGS sequence"/>
</dbReference>
<name>A0A9P8RSJ0_9PEZI</name>
<accession>A0A9P8RSJ0</accession>
<feature type="compositionally biased region" description="Polar residues" evidence="1">
    <location>
        <begin position="251"/>
        <end position="263"/>
    </location>
</feature>
<feature type="non-terminal residue" evidence="3">
    <location>
        <position position="1"/>
    </location>
</feature>
<dbReference type="InterPro" id="IPR003615">
    <property type="entry name" value="HNH_nuc"/>
</dbReference>
<dbReference type="AlphaFoldDB" id="A0A9P8RSJ0"/>
<evidence type="ECO:0000313" key="3">
    <source>
        <dbReference type="EMBL" id="KAH0563424.1"/>
    </source>
</evidence>
<evidence type="ECO:0000259" key="2">
    <source>
        <dbReference type="Pfam" id="PF13391"/>
    </source>
</evidence>
<sequence>SKARDGCCVVTSEPPSQCEVCHILPYSVGKSQARSTIDLWTVLEMFWGSVRTANVKELIFGLEYQDSTAKTLVNRLYNVLTLSRNAHGYWADGLFVLEPYPDDGAHDQHTQRAVFRWIYPNESSRIGPGSFTDIDIADATPALRTDLTGDGHRVVLFNLDTNQLVQDGDIVTFHTHDPITHPLPSRELLWLQCFLVRVLRMAGRAGWDMREMNYSDSDIDSVRTGDDLESKSLNTDPPFLGDESTPRGNRRATNANTDASIQTPKLPPKPGSRVRVKSHFFRGAVERVKDWIR</sequence>
<feature type="compositionally biased region" description="Basic and acidic residues" evidence="1">
    <location>
        <begin position="220"/>
        <end position="230"/>
    </location>
</feature>
<keyword evidence="4" id="KW-1185">Reference proteome</keyword>
<evidence type="ECO:0000256" key="1">
    <source>
        <dbReference type="SAM" id="MobiDB-lite"/>
    </source>
</evidence>